<evidence type="ECO:0000313" key="8">
    <source>
        <dbReference type="Proteomes" id="UP001497392"/>
    </source>
</evidence>
<dbReference type="PROSITE" id="PS51294">
    <property type="entry name" value="HTH_MYB"/>
    <property type="match status" value="1"/>
</dbReference>
<dbReference type="InterPro" id="IPR006447">
    <property type="entry name" value="Myb_dom_plants"/>
</dbReference>
<evidence type="ECO:0000313" key="7">
    <source>
        <dbReference type="EMBL" id="CAL5221213.1"/>
    </source>
</evidence>
<evidence type="ECO:0000256" key="5">
    <source>
        <dbReference type="ARBA" id="ARBA00023242"/>
    </source>
</evidence>
<dbReference type="NCBIfam" id="TIGR01557">
    <property type="entry name" value="myb_SHAQKYF"/>
    <property type="match status" value="1"/>
</dbReference>
<dbReference type="PANTHER" id="PTHR31312:SF1">
    <property type="entry name" value="TRANSCRIPTION ACTIVATOR GLK1"/>
    <property type="match status" value="1"/>
</dbReference>
<feature type="domain" description="HTH myb-type" evidence="6">
    <location>
        <begin position="123"/>
        <end position="184"/>
    </location>
</feature>
<sequence>MFSSGSLVPVPKDQQQQHVEKEDELCRAICTVFDSDSESEEDSCSKQAAKKRRCSQASGLLLAGHEGSESSNQSEGSIIRDGLGFKSANSLRHSSQEGSVSGSFGGLSSCSTPLGTEAGDEQRSRKFKVEWTQELHERFVNAVETLGADKAVPSKILEHMGPIAVGLTRQNVASHLQKYRTRKRTQNDFCKAAAYCPPAAYQCWSPFSPPCAMIGGQPHMMAGMPMCGMPAMAWPAATPMIPNPTPHPPLSATINAAIADILTRPKGGKPPLGLKLDTKQVLEAADKKGLQLHTK</sequence>
<evidence type="ECO:0000259" key="6">
    <source>
        <dbReference type="PROSITE" id="PS51294"/>
    </source>
</evidence>
<name>A0ABP1FML6_9CHLO</name>
<dbReference type="SUPFAM" id="SSF46689">
    <property type="entry name" value="Homeodomain-like"/>
    <property type="match status" value="1"/>
</dbReference>
<keyword evidence="8" id="KW-1185">Reference proteome</keyword>
<comment type="subcellular location">
    <subcellularLocation>
        <location evidence="1">Nucleus</location>
    </subcellularLocation>
</comment>
<keyword evidence="3" id="KW-0238">DNA-binding</keyword>
<accession>A0ABP1FML6</accession>
<dbReference type="InterPro" id="IPR001005">
    <property type="entry name" value="SANT/Myb"/>
</dbReference>
<evidence type="ECO:0000256" key="2">
    <source>
        <dbReference type="ARBA" id="ARBA00023015"/>
    </source>
</evidence>
<keyword evidence="5" id="KW-0539">Nucleus</keyword>
<evidence type="ECO:0000256" key="1">
    <source>
        <dbReference type="ARBA" id="ARBA00004123"/>
    </source>
</evidence>
<dbReference type="Proteomes" id="UP001497392">
    <property type="component" value="Unassembled WGS sequence"/>
</dbReference>
<comment type="caution">
    <text evidence="7">The sequence shown here is derived from an EMBL/GenBank/DDBJ whole genome shotgun (WGS) entry which is preliminary data.</text>
</comment>
<dbReference type="Gene3D" id="1.10.10.60">
    <property type="entry name" value="Homeodomain-like"/>
    <property type="match status" value="1"/>
</dbReference>
<dbReference type="PANTHER" id="PTHR31312">
    <property type="entry name" value="TRANSCRIPTION ACTIVATOR GLK1"/>
    <property type="match status" value="1"/>
</dbReference>
<dbReference type="InterPro" id="IPR044825">
    <property type="entry name" value="GLK1/2-like"/>
</dbReference>
<evidence type="ECO:0000256" key="3">
    <source>
        <dbReference type="ARBA" id="ARBA00023125"/>
    </source>
</evidence>
<keyword evidence="4" id="KW-0804">Transcription</keyword>
<reference evidence="7 8" key="1">
    <citation type="submission" date="2024-06" db="EMBL/GenBank/DDBJ databases">
        <authorList>
            <person name="Kraege A."/>
            <person name="Thomma B."/>
        </authorList>
    </citation>
    <scope>NUCLEOTIDE SEQUENCE [LARGE SCALE GENOMIC DNA]</scope>
</reference>
<organism evidence="7 8">
    <name type="scientific">Coccomyxa viridis</name>
    <dbReference type="NCBI Taxonomy" id="1274662"/>
    <lineage>
        <taxon>Eukaryota</taxon>
        <taxon>Viridiplantae</taxon>
        <taxon>Chlorophyta</taxon>
        <taxon>core chlorophytes</taxon>
        <taxon>Trebouxiophyceae</taxon>
        <taxon>Trebouxiophyceae incertae sedis</taxon>
        <taxon>Coccomyxaceae</taxon>
        <taxon>Coccomyxa</taxon>
    </lineage>
</organism>
<protein>
    <submittedName>
        <fullName evidence="7">G3362 protein</fullName>
    </submittedName>
</protein>
<dbReference type="InterPro" id="IPR009057">
    <property type="entry name" value="Homeodomain-like_sf"/>
</dbReference>
<proteinExistence type="predicted"/>
<evidence type="ECO:0000256" key="4">
    <source>
        <dbReference type="ARBA" id="ARBA00023163"/>
    </source>
</evidence>
<dbReference type="InterPro" id="IPR017930">
    <property type="entry name" value="Myb_dom"/>
</dbReference>
<dbReference type="Pfam" id="PF00249">
    <property type="entry name" value="Myb_DNA-binding"/>
    <property type="match status" value="1"/>
</dbReference>
<keyword evidence="2" id="KW-0805">Transcription regulation</keyword>
<dbReference type="EMBL" id="CAXHTA020000005">
    <property type="protein sequence ID" value="CAL5221213.1"/>
    <property type="molecule type" value="Genomic_DNA"/>
</dbReference>
<gene>
    <name evidence="7" type="primary">g3362</name>
    <name evidence="7" type="ORF">VP750_LOCUS2872</name>
</gene>